<keyword evidence="2" id="KW-1185">Reference proteome</keyword>
<evidence type="ECO:0000313" key="1">
    <source>
        <dbReference type="EMBL" id="KGD63402.1"/>
    </source>
</evidence>
<accession>A0A095SFS4</accession>
<dbReference type="AlphaFoldDB" id="A0A095SFS4"/>
<dbReference type="STRING" id="1177154.Y5S_03388"/>
<comment type="caution">
    <text evidence="1">The sequence shown here is derived from an EMBL/GenBank/DDBJ whole genome shotgun (WGS) entry which is preliminary data.</text>
</comment>
<dbReference type="PATRIC" id="fig|1177154.3.peg.3404"/>
<reference evidence="1 2" key="1">
    <citation type="submission" date="2012-09" db="EMBL/GenBank/DDBJ databases">
        <title>Genome Sequence of alkane-degrading Bacterium Alcanivorax sp. 19-m-6.</title>
        <authorList>
            <person name="Lai Q."/>
            <person name="Shao Z."/>
        </authorList>
    </citation>
    <scope>NUCLEOTIDE SEQUENCE [LARGE SCALE GENOMIC DNA]</scope>
    <source>
        <strain evidence="1 2">19-m-6</strain>
    </source>
</reference>
<evidence type="ECO:0000313" key="2">
    <source>
        <dbReference type="Proteomes" id="UP000029444"/>
    </source>
</evidence>
<dbReference type="RefSeq" id="WP_035234739.1">
    <property type="nucleotide sequence ID" value="NZ_ARXV01000018.1"/>
</dbReference>
<dbReference type="EMBL" id="ARXV01000018">
    <property type="protein sequence ID" value="KGD63402.1"/>
    <property type="molecule type" value="Genomic_DNA"/>
</dbReference>
<gene>
    <name evidence="1" type="ORF">Y5S_03388</name>
</gene>
<name>A0A095SFS4_9GAMM</name>
<protein>
    <submittedName>
        <fullName evidence="1">Uncharacterized protein</fullName>
    </submittedName>
</protein>
<dbReference type="OrthoDB" id="6637368at2"/>
<sequence>MVNLKKITLVLLAVVATFALVTVFAVFRVGHQHQEAAIAFWGDQYAPDEDDGSVDWGFVGNVVIPKGGPMIATDIAGCTDTPLPMVPIKVNGEGKGQVLCGVGSDAIVTGFDVENIQDAELRDAVIEVLNSEFGKSELVQ</sequence>
<dbReference type="Proteomes" id="UP000029444">
    <property type="component" value="Unassembled WGS sequence"/>
</dbReference>
<organism evidence="1 2">
    <name type="scientific">Alcanivorax nanhaiticus</name>
    <dbReference type="NCBI Taxonomy" id="1177154"/>
    <lineage>
        <taxon>Bacteria</taxon>
        <taxon>Pseudomonadati</taxon>
        <taxon>Pseudomonadota</taxon>
        <taxon>Gammaproteobacteria</taxon>
        <taxon>Oceanospirillales</taxon>
        <taxon>Alcanivoracaceae</taxon>
        <taxon>Alcanivorax</taxon>
    </lineage>
</organism>
<proteinExistence type="predicted"/>